<organism evidence="1 2">
    <name type="scientific">Centipeda periodontii DSM 2778</name>
    <dbReference type="NCBI Taxonomy" id="888060"/>
    <lineage>
        <taxon>Bacteria</taxon>
        <taxon>Bacillati</taxon>
        <taxon>Bacillota</taxon>
        <taxon>Negativicutes</taxon>
        <taxon>Selenomonadales</taxon>
        <taxon>Selenomonadaceae</taxon>
        <taxon>Centipeda</taxon>
    </lineage>
</organism>
<gene>
    <name evidence="1" type="ORF">HMPREF9081_1499</name>
</gene>
<dbReference type="HOGENOM" id="CLU_3133743_0_0_9"/>
<name>F5RML3_9FIRM</name>
<sequence length="49" mass="5939">MESLDIQGFPRYFRLFEFNYDGESLHFPLVYSEKKLENPIICQLTKHMI</sequence>
<dbReference type="EMBL" id="AFHQ01000034">
    <property type="protein sequence ID" value="EGK59511.1"/>
    <property type="molecule type" value="Genomic_DNA"/>
</dbReference>
<dbReference type="AlphaFoldDB" id="F5RML3"/>
<reference evidence="1 2" key="1">
    <citation type="submission" date="2011-04" db="EMBL/GenBank/DDBJ databases">
        <authorList>
            <person name="Muzny D."/>
            <person name="Qin X."/>
            <person name="Deng J."/>
            <person name="Jiang H."/>
            <person name="Liu Y."/>
            <person name="Qu J."/>
            <person name="Song X.-Z."/>
            <person name="Zhang L."/>
            <person name="Thornton R."/>
            <person name="Coyle M."/>
            <person name="Francisco L."/>
            <person name="Jackson L."/>
            <person name="Javaid M."/>
            <person name="Korchina V."/>
            <person name="Kovar C."/>
            <person name="Mata R."/>
            <person name="Mathew T."/>
            <person name="Ngo R."/>
            <person name="Nguyen L."/>
            <person name="Nguyen N."/>
            <person name="Okwuonu G."/>
            <person name="Ongeri F."/>
            <person name="Pham C."/>
            <person name="Simmons D."/>
            <person name="Wilczek-Boney K."/>
            <person name="Hale W."/>
            <person name="Jakkamsetti A."/>
            <person name="Pham P."/>
            <person name="Ruth R."/>
            <person name="San Lucas F."/>
            <person name="Warren J."/>
            <person name="Zhang J."/>
            <person name="Zhao Z."/>
            <person name="Zhou C."/>
            <person name="Zhu D."/>
            <person name="Lee S."/>
            <person name="Bess C."/>
            <person name="Blankenburg K."/>
            <person name="Forbes L."/>
            <person name="Fu Q."/>
            <person name="Gubbala S."/>
            <person name="Hirani K."/>
            <person name="Jayaseelan J.C."/>
            <person name="Lara F."/>
            <person name="Munidasa M."/>
            <person name="Palculict T."/>
            <person name="Patil S."/>
            <person name="Pu L.-L."/>
            <person name="Saada N."/>
            <person name="Tang L."/>
            <person name="Weissenberger G."/>
            <person name="Zhu Y."/>
            <person name="Hemphill L."/>
            <person name="Shang Y."/>
            <person name="Youmans B."/>
            <person name="Ayvaz T."/>
            <person name="Ross M."/>
            <person name="Santibanez J."/>
            <person name="Aqrawi P."/>
            <person name="Gross S."/>
            <person name="Joshi V."/>
            <person name="Fowler G."/>
            <person name="Nazareth L."/>
            <person name="Reid J."/>
            <person name="Worley K."/>
            <person name="Petrosino J."/>
            <person name="Highlander S."/>
            <person name="Gibbs R."/>
        </authorList>
    </citation>
    <scope>NUCLEOTIDE SEQUENCE [LARGE SCALE GENOMIC DNA]</scope>
    <source>
        <strain evidence="1 2">DSM 2778</strain>
    </source>
</reference>
<comment type="caution">
    <text evidence="1">The sequence shown here is derived from an EMBL/GenBank/DDBJ whole genome shotgun (WGS) entry which is preliminary data.</text>
</comment>
<evidence type="ECO:0000313" key="1">
    <source>
        <dbReference type="EMBL" id="EGK59511.1"/>
    </source>
</evidence>
<accession>F5RML3</accession>
<proteinExistence type="predicted"/>
<keyword evidence="2" id="KW-1185">Reference proteome</keyword>
<evidence type="ECO:0000313" key="2">
    <source>
        <dbReference type="Proteomes" id="UP000004067"/>
    </source>
</evidence>
<dbReference type="Proteomes" id="UP000004067">
    <property type="component" value="Unassembled WGS sequence"/>
</dbReference>
<protein>
    <submittedName>
        <fullName evidence="1">Uncharacterized protein</fullName>
    </submittedName>
</protein>